<evidence type="ECO:0000256" key="2">
    <source>
        <dbReference type="ARBA" id="ARBA00009950"/>
    </source>
</evidence>
<comment type="subcellular location">
    <subcellularLocation>
        <location evidence="1">Endoplasmic reticulum membrane</location>
        <topology evidence="1">Multi-pass membrane protein</topology>
    </subcellularLocation>
</comment>
<protein>
    <submittedName>
        <fullName evidence="9">Uncharacterized protein</fullName>
    </submittedName>
</protein>
<dbReference type="AlphaFoldDB" id="A0AAV2YXE0"/>
<name>A0AAV2YXE0_9STRA</name>
<organism evidence="9 10">
    <name type="scientific">Lagenidium giganteum</name>
    <dbReference type="NCBI Taxonomy" id="4803"/>
    <lineage>
        <taxon>Eukaryota</taxon>
        <taxon>Sar</taxon>
        <taxon>Stramenopiles</taxon>
        <taxon>Oomycota</taxon>
        <taxon>Peronosporomycetes</taxon>
        <taxon>Pythiales</taxon>
        <taxon>Pythiaceae</taxon>
    </lineage>
</organism>
<keyword evidence="4" id="KW-0256">Endoplasmic reticulum</keyword>
<dbReference type="PANTHER" id="PTHR13505">
    <property type="entry name" value="TRANSMEMBRANE PROTEIN 208"/>
    <property type="match status" value="1"/>
</dbReference>
<dbReference type="GO" id="GO:0005789">
    <property type="term" value="C:endoplasmic reticulum membrane"/>
    <property type="evidence" value="ECO:0007669"/>
    <property type="project" value="UniProtKB-SubCell"/>
</dbReference>
<keyword evidence="10" id="KW-1185">Reference proteome</keyword>
<gene>
    <name evidence="9" type="ORF">N0F65_008961</name>
</gene>
<evidence type="ECO:0000256" key="3">
    <source>
        <dbReference type="ARBA" id="ARBA00022692"/>
    </source>
</evidence>
<reference evidence="9" key="1">
    <citation type="submission" date="2022-11" db="EMBL/GenBank/DDBJ databases">
        <authorList>
            <person name="Morgan W.R."/>
            <person name="Tartar A."/>
        </authorList>
    </citation>
    <scope>NUCLEOTIDE SEQUENCE</scope>
    <source>
        <strain evidence="9">ARSEF 373</strain>
    </source>
</reference>
<comment type="caution">
    <text evidence="9">The sequence shown here is derived from an EMBL/GenBank/DDBJ whole genome shotgun (WGS) entry which is preliminary data.</text>
</comment>
<reference evidence="9" key="2">
    <citation type="journal article" date="2023" name="Microbiol Resour">
        <title>Decontamination and Annotation of the Draft Genome Sequence of the Oomycete Lagenidium giganteum ARSEF 373.</title>
        <authorList>
            <person name="Morgan W.R."/>
            <person name="Tartar A."/>
        </authorList>
    </citation>
    <scope>NUCLEOTIDE SEQUENCE</scope>
    <source>
        <strain evidence="9">ARSEF 373</strain>
    </source>
</reference>
<dbReference type="EMBL" id="DAKRPA010000111">
    <property type="protein sequence ID" value="DAZ98276.1"/>
    <property type="molecule type" value="Genomic_DNA"/>
</dbReference>
<feature type="transmembrane region" description="Helical" evidence="8">
    <location>
        <begin position="82"/>
        <end position="112"/>
    </location>
</feature>
<dbReference type="Proteomes" id="UP001146120">
    <property type="component" value="Unassembled WGS sequence"/>
</dbReference>
<evidence type="ECO:0000256" key="7">
    <source>
        <dbReference type="SAM" id="MobiDB-lite"/>
    </source>
</evidence>
<evidence type="ECO:0000256" key="4">
    <source>
        <dbReference type="ARBA" id="ARBA00022824"/>
    </source>
</evidence>
<feature type="transmembrane region" description="Helical" evidence="8">
    <location>
        <begin position="47"/>
        <end position="70"/>
    </location>
</feature>
<proteinExistence type="inferred from homology"/>
<dbReference type="GO" id="GO:0005773">
    <property type="term" value="C:vacuole"/>
    <property type="evidence" value="ECO:0007669"/>
    <property type="project" value="GOC"/>
</dbReference>
<feature type="transmembrane region" description="Helical" evidence="8">
    <location>
        <begin position="21"/>
        <end position="41"/>
    </location>
</feature>
<sequence length="153" mass="17591">VQANQAAKKAQRTSASLSQRLTQWIIPINVLYVLFRLGWHYATVTRWTLFGYAFLVSTTYMSFAWVVGAAEEGGKSEYAMDVLIITLFVQAGLLVSDYFWLVFLLIPGYLLYHGGRMLLNYVFTPDPTEEEPDAAAIKRKEKAERRAQRVRYR</sequence>
<evidence type="ECO:0000313" key="10">
    <source>
        <dbReference type="Proteomes" id="UP001146120"/>
    </source>
</evidence>
<feature type="compositionally biased region" description="Basic and acidic residues" evidence="7">
    <location>
        <begin position="136"/>
        <end position="147"/>
    </location>
</feature>
<dbReference type="Pfam" id="PF05620">
    <property type="entry name" value="TMEM208_SND2"/>
    <property type="match status" value="1"/>
</dbReference>
<dbReference type="InterPro" id="IPR008506">
    <property type="entry name" value="SND2/TMEM208"/>
</dbReference>
<evidence type="ECO:0000256" key="1">
    <source>
        <dbReference type="ARBA" id="ARBA00004477"/>
    </source>
</evidence>
<feature type="non-terminal residue" evidence="9">
    <location>
        <position position="1"/>
    </location>
</feature>
<dbReference type="PANTHER" id="PTHR13505:SF7">
    <property type="entry name" value="TRANSMEMBRANE PROTEIN 208"/>
    <property type="match status" value="1"/>
</dbReference>
<keyword evidence="6 8" id="KW-0472">Membrane</keyword>
<evidence type="ECO:0000256" key="5">
    <source>
        <dbReference type="ARBA" id="ARBA00022989"/>
    </source>
</evidence>
<evidence type="ECO:0000313" key="9">
    <source>
        <dbReference type="EMBL" id="DAZ98276.1"/>
    </source>
</evidence>
<accession>A0AAV2YXE0</accession>
<evidence type="ECO:0000256" key="8">
    <source>
        <dbReference type="SAM" id="Phobius"/>
    </source>
</evidence>
<feature type="region of interest" description="Disordered" evidence="7">
    <location>
        <begin position="130"/>
        <end position="153"/>
    </location>
</feature>
<keyword evidence="3 8" id="KW-0812">Transmembrane</keyword>
<keyword evidence="5 8" id="KW-1133">Transmembrane helix</keyword>
<comment type="similarity">
    <text evidence="2">Belongs to the TMEM208 family.</text>
</comment>
<dbReference type="GO" id="GO:0006624">
    <property type="term" value="P:vacuolar protein processing"/>
    <property type="evidence" value="ECO:0007669"/>
    <property type="project" value="TreeGrafter"/>
</dbReference>
<evidence type="ECO:0000256" key="6">
    <source>
        <dbReference type="ARBA" id="ARBA00023136"/>
    </source>
</evidence>